<dbReference type="PROSITE" id="PS51186">
    <property type="entry name" value="GNAT"/>
    <property type="match status" value="1"/>
</dbReference>
<dbReference type="InterPro" id="IPR000182">
    <property type="entry name" value="GNAT_dom"/>
</dbReference>
<dbReference type="AlphaFoldDB" id="A0A6B3N1A0"/>
<feature type="domain" description="N-acetyltransferase" evidence="1">
    <location>
        <begin position="10"/>
        <end position="168"/>
    </location>
</feature>
<dbReference type="Gene3D" id="3.40.630.30">
    <property type="match status" value="1"/>
</dbReference>
<dbReference type="PANTHER" id="PTHR43792">
    <property type="entry name" value="GNAT FAMILY, PUTATIVE (AFU_ORTHOLOGUE AFUA_3G00765)-RELATED-RELATED"/>
    <property type="match status" value="1"/>
</dbReference>
<evidence type="ECO:0000259" key="1">
    <source>
        <dbReference type="PROSITE" id="PS51186"/>
    </source>
</evidence>
<evidence type="ECO:0000313" key="2">
    <source>
        <dbReference type="EMBL" id="NER27446.1"/>
    </source>
</evidence>
<dbReference type="GO" id="GO:0016747">
    <property type="term" value="F:acyltransferase activity, transferring groups other than amino-acyl groups"/>
    <property type="evidence" value="ECO:0007669"/>
    <property type="project" value="InterPro"/>
</dbReference>
<keyword evidence="2" id="KW-0808">Transferase</keyword>
<dbReference type="InterPro" id="IPR051531">
    <property type="entry name" value="N-acetyltransferase"/>
</dbReference>
<comment type="caution">
    <text evidence="2">The sequence shown here is derived from an EMBL/GenBank/DDBJ whole genome shotgun (WGS) entry which is preliminary data.</text>
</comment>
<reference evidence="2" key="1">
    <citation type="submission" date="2019-11" db="EMBL/GenBank/DDBJ databases">
        <title>Genomic insights into an expanded diversity of filamentous marine cyanobacteria reveals the extraordinary biosynthetic potential of Moorea and Okeania.</title>
        <authorList>
            <person name="Ferreira Leao T."/>
            <person name="Wang M."/>
            <person name="Moss N."/>
            <person name="Da Silva R."/>
            <person name="Sanders J."/>
            <person name="Nurk S."/>
            <person name="Gurevich A."/>
            <person name="Humphrey G."/>
            <person name="Reher R."/>
            <person name="Zhu Q."/>
            <person name="Belda-Ferre P."/>
            <person name="Glukhov E."/>
            <person name="Rex R."/>
            <person name="Dorrestein P.C."/>
            <person name="Knight R."/>
            <person name="Pevzner P."/>
            <person name="Gerwick W.H."/>
            <person name="Gerwick L."/>
        </authorList>
    </citation>
    <scope>NUCLEOTIDE SEQUENCE</scope>
    <source>
        <strain evidence="2">SIO1C4</strain>
    </source>
</reference>
<dbReference type="PANTHER" id="PTHR43792:SF1">
    <property type="entry name" value="N-ACETYLTRANSFERASE DOMAIN-CONTAINING PROTEIN"/>
    <property type="match status" value="1"/>
</dbReference>
<gene>
    <name evidence="2" type="ORF">F6J89_07370</name>
</gene>
<accession>A0A6B3N1A0</accession>
<dbReference type="Pfam" id="PF13302">
    <property type="entry name" value="Acetyltransf_3"/>
    <property type="match status" value="1"/>
</dbReference>
<proteinExistence type="predicted"/>
<protein>
    <submittedName>
        <fullName evidence="2">GNAT family N-acetyltransferase</fullName>
    </submittedName>
</protein>
<dbReference type="EMBL" id="JAAHFQ010000100">
    <property type="protein sequence ID" value="NER27446.1"/>
    <property type="molecule type" value="Genomic_DNA"/>
</dbReference>
<sequence>MSHLLRTERLSLRPCQMSDLDAMHQLWTEADVRRFLFDDRQITNEEAKSFIETSLISFARYSYGIWLFFDHQSDQVAGFSGLLHSLQSSPSLIFGTRPQLWGRGYAKEATLSVLRYIFDVLGLKKVEADVDEPNLASIRVLEALGMSRTQRAIVNERPLLYYEINTWRREATEKLPAT</sequence>
<organism evidence="2">
    <name type="scientific">Symploca sp. SIO1C4</name>
    <dbReference type="NCBI Taxonomy" id="2607765"/>
    <lineage>
        <taxon>Bacteria</taxon>
        <taxon>Bacillati</taxon>
        <taxon>Cyanobacteriota</taxon>
        <taxon>Cyanophyceae</taxon>
        <taxon>Coleofasciculales</taxon>
        <taxon>Coleofasciculaceae</taxon>
        <taxon>Symploca</taxon>
    </lineage>
</organism>
<dbReference type="SUPFAM" id="SSF55729">
    <property type="entry name" value="Acyl-CoA N-acyltransferases (Nat)"/>
    <property type="match status" value="1"/>
</dbReference>
<name>A0A6B3N1A0_9CYAN</name>
<dbReference type="InterPro" id="IPR016181">
    <property type="entry name" value="Acyl_CoA_acyltransferase"/>
</dbReference>